<dbReference type="RefSeq" id="WP_089226030.1">
    <property type="nucleotide sequence ID" value="NZ_FZOF01000013.1"/>
</dbReference>
<keyword evidence="1" id="KW-1133">Transmembrane helix</keyword>
<feature type="transmembrane region" description="Helical" evidence="1">
    <location>
        <begin position="107"/>
        <end position="124"/>
    </location>
</feature>
<organism evidence="2 3">
    <name type="scientific">Actinacidiphila glaucinigra</name>
    <dbReference type="NCBI Taxonomy" id="235986"/>
    <lineage>
        <taxon>Bacteria</taxon>
        <taxon>Bacillati</taxon>
        <taxon>Actinomycetota</taxon>
        <taxon>Actinomycetes</taxon>
        <taxon>Kitasatosporales</taxon>
        <taxon>Streptomycetaceae</taxon>
        <taxon>Actinacidiphila</taxon>
    </lineage>
</organism>
<name>A0A239JJP7_9ACTN</name>
<dbReference type="Proteomes" id="UP000198280">
    <property type="component" value="Unassembled WGS sequence"/>
</dbReference>
<sequence length="133" mass="13786">MRTGVTRWLTGAAGLVLAGVGAYRLLGVDDLTGVLIWLGGAVVLHDVLIAPLVLLIGSVLVRGGVRGPVRGALLVGGALTAVALPVLLRPGKPANPSVLPLDYPRNWLVTLVAVAVVSALVPVVRRIGRSRRR</sequence>
<evidence type="ECO:0000313" key="3">
    <source>
        <dbReference type="Proteomes" id="UP000198280"/>
    </source>
</evidence>
<dbReference type="AlphaFoldDB" id="A0A239JJP7"/>
<gene>
    <name evidence="2" type="ORF">SAMN05216252_11373</name>
</gene>
<feature type="transmembrane region" description="Helical" evidence="1">
    <location>
        <begin position="34"/>
        <end position="57"/>
    </location>
</feature>
<protein>
    <submittedName>
        <fullName evidence="2">Uncharacterized protein</fullName>
    </submittedName>
</protein>
<keyword evidence="1" id="KW-0812">Transmembrane</keyword>
<feature type="transmembrane region" description="Helical" evidence="1">
    <location>
        <begin position="69"/>
        <end position="87"/>
    </location>
</feature>
<keyword evidence="1" id="KW-0472">Membrane</keyword>
<evidence type="ECO:0000256" key="1">
    <source>
        <dbReference type="SAM" id="Phobius"/>
    </source>
</evidence>
<proteinExistence type="predicted"/>
<evidence type="ECO:0000313" key="2">
    <source>
        <dbReference type="EMBL" id="SNT06067.1"/>
    </source>
</evidence>
<dbReference type="EMBL" id="FZOF01000013">
    <property type="protein sequence ID" value="SNT06067.1"/>
    <property type="molecule type" value="Genomic_DNA"/>
</dbReference>
<reference evidence="2 3" key="1">
    <citation type="submission" date="2017-06" db="EMBL/GenBank/DDBJ databases">
        <authorList>
            <person name="Kim H.J."/>
            <person name="Triplett B.A."/>
        </authorList>
    </citation>
    <scope>NUCLEOTIDE SEQUENCE [LARGE SCALE GENOMIC DNA]</scope>
    <source>
        <strain evidence="2 3">CGMCC 4.1858</strain>
    </source>
</reference>
<keyword evidence="3" id="KW-1185">Reference proteome</keyword>
<accession>A0A239JJP7</accession>